<reference evidence="1 2" key="1">
    <citation type="submission" date="2015-07" db="EMBL/GenBank/DDBJ databases">
        <title>The genome of the fungus Escovopsis weberi, a specialized disease agent of ant agriculture.</title>
        <authorList>
            <person name="de Man T.J."/>
            <person name="Stajich J.E."/>
            <person name="Kubicek C.P."/>
            <person name="Chenthamara K."/>
            <person name="Atanasova L."/>
            <person name="Druzhinina I.S."/>
            <person name="Birnbaum S."/>
            <person name="Barribeau S.M."/>
            <person name="Teiling C."/>
            <person name="Suen G."/>
            <person name="Currie C."/>
            <person name="Gerardo N.M."/>
        </authorList>
    </citation>
    <scope>NUCLEOTIDE SEQUENCE [LARGE SCALE GENOMIC DNA]</scope>
</reference>
<dbReference type="SUPFAM" id="SSF54928">
    <property type="entry name" value="RNA-binding domain, RBD"/>
    <property type="match status" value="1"/>
</dbReference>
<dbReference type="InterPro" id="IPR035979">
    <property type="entry name" value="RBD_domain_sf"/>
</dbReference>
<evidence type="ECO:0000313" key="1">
    <source>
        <dbReference type="EMBL" id="KOS18430.1"/>
    </source>
</evidence>
<dbReference type="Proteomes" id="UP000053831">
    <property type="component" value="Unassembled WGS sequence"/>
</dbReference>
<gene>
    <name evidence="1" type="ORF">ESCO_001121</name>
</gene>
<comment type="caution">
    <text evidence="1">The sequence shown here is derived from an EMBL/GenBank/DDBJ whole genome shotgun (WGS) entry which is preliminary data.</text>
</comment>
<dbReference type="EMBL" id="LGSR01000020">
    <property type="protein sequence ID" value="KOS18430.1"/>
    <property type="molecule type" value="Genomic_DNA"/>
</dbReference>
<proteinExistence type="predicted"/>
<protein>
    <submittedName>
        <fullName evidence="1">Negative regulator of differentiation 1</fullName>
    </submittedName>
</protein>
<sequence>MEDTIRYMSGHRGGTTRLHVERVAARSIQFSNLSPDTTHADITAAVRGGALLDIYLRRRDGAASVAFVHGDDAQAFYDHARRNGLFVRDKRAKVKWSDRLYTLPGHLAQKLEAGASRNIVIRRCDASHTEVSIREDLEHIHNLVVVKLLFLDGDCYISTNSVAHAMKYKGSRIEWDSDECAMPLEHVPPFRHRQSGPSPPLRHSAANSMENRFKVLDLDD</sequence>
<dbReference type="OrthoDB" id="2935572at2759"/>
<dbReference type="AlphaFoldDB" id="A0A0M8N276"/>
<evidence type="ECO:0000313" key="2">
    <source>
        <dbReference type="Proteomes" id="UP000053831"/>
    </source>
</evidence>
<keyword evidence="2" id="KW-1185">Reference proteome</keyword>
<dbReference type="GO" id="GO:0003676">
    <property type="term" value="F:nucleic acid binding"/>
    <property type="evidence" value="ECO:0007669"/>
    <property type="project" value="InterPro"/>
</dbReference>
<accession>A0A0M8N276</accession>
<dbReference type="STRING" id="150374.A0A0M8N276"/>
<dbReference type="CDD" id="cd12261">
    <property type="entry name" value="RRM1_3_MRN1"/>
    <property type="match status" value="1"/>
</dbReference>
<name>A0A0M8N276_ESCWE</name>
<organism evidence="1 2">
    <name type="scientific">Escovopsis weberi</name>
    <dbReference type="NCBI Taxonomy" id="150374"/>
    <lineage>
        <taxon>Eukaryota</taxon>
        <taxon>Fungi</taxon>
        <taxon>Dikarya</taxon>
        <taxon>Ascomycota</taxon>
        <taxon>Pezizomycotina</taxon>
        <taxon>Sordariomycetes</taxon>
        <taxon>Hypocreomycetidae</taxon>
        <taxon>Hypocreales</taxon>
        <taxon>Hypocreaceae</taxon>
        <taxon>Escovopsis</taxon>
    </lineage>
</organism>